<dbReference type="InterPro" id="IPR015421">
    <property type="entry name" value="PyrdxlP-dep_Trfase_major"/>
</dbReference>
<organism evidence="3 4">
    <name type="scientific">Blastocystis sp. subtype 1 (strain ATCC 50177 / NandII)</name>
    <dbReference type="NCBI Taxonomy" id="478820"/>
    <lineage>
        <taxon>Eukaryota</taxon>
        <taxon>Sar</taxon>
        <taxon>Stramenopiles</taxon>
        <taxon>Bigyra</taxon>
        <taxon>Opalozoa</taxon>
        <taxon>Opalinata</taxon>
        <taxon>Blastocystidae</taxon>
        <taxon>Blastocystis</taxon>
    </lineage>
</organism>
<dbReference type="GO" id="GO:0008483">
    <property type="term" value="F:transaminase activity"/>
    <property type="evidence" value="ECO:0007669"/>
    <property type="project" value="TreeGrafter"/>
</dbReference>
<keyword evidence="1" id="KW-0663">Pyridoxal phosphate</keyword>
<dbReference type="OrthoDB" id="691673at2759"/>
<dbReference type="STRING" id="478820.A0A196SBN8"/>
<dbReference type="GO" id="GO:0006520">
    <property type="term" value="P:amino acid metabolic process"/>
    <property type="evidence" value="ECO:0007669"/>
    <property type="project" value="TreeGrafter"/>
</dbReference>
<accession>A0A196SBN8</accession>
<name>A0A196SBN8_BLAHN</name>
<dbReference type="PANTHER" id="PTHR43795:SF39">
    <property type="entry name" value="AMINOTRANSFERASE CLASS I_CLASSII DOMAIN-CONTAINING PROTEIN"/>
    <property type="match status" value="1"/>
</dbReference>
<proteinExistence type="predicted"/>
<dbReference type="InterPro" id="IPR015422">
    <property type="entry name" value="PyrdxlP-dep_Trfase_small"/>
</dbReference>
<dbReference type="InterPro" id="IPR004839">
    <property type="entry name" value="Aminotransferase_I/II_large"/>
</dbReference>
<dbReference type="AlphaFoldDB" id="A0A196SBN8"/>
<dbReference type="PRINTS" id="PR00753">
    <property type="entry name" value="ACCSYNTHASE"/>
</dbReference>
<reference evidence="3 4" key="1">
    <citation type="submission" date="2016-05" db="EMBL/GenBank/DDBJ databases">
        <title>Nuclear genome of Blastocystis sp. subtype 1 NandII.</title>
        <authorList>
            <person name="Gentekaki E."/>
            <person name="Curtis B."/>
            <person name="Stairs C."/>
            <person name="Eme L."/>
            <person name="Herman E."/>
            <person name="Klimes V."/>
            <person name="Arias M.C."/>
            <person name="Elias M."/>
            <person name="Hilliou F."/>
            <person name="Klute M."/>
            <person name="Malik S.-B."/>
            <person name="Pightling A."/>
            <person name="Rachubinski R."/>
            <person name="Salas D."/>
            <person name="Schlacht A."/>
            <person name="Suga H."/>
            <person name="Archibald J."/>
            <person name="Ball S.G."/>
            <person name="Clark G."/>
            <person name="Dacks J."/>
            <person name="Van Der Giezen M."/>
            <person name="Tsaousis A."/>
            <person name="Roger A."/>
        </authorList>
    </citation>
    <scope>NUCLEOTIDE SEQUENCE [LARGE SCALE GENOMIC DNA]</scope>
    <source>
        <strain evidence="4">ATCC 50177 / NandII</strain>
    </source>
</reference>
<evidence type="ECO:0000259" key="2">
    <source>
        <dbReference type="Pfam" id="PF00155"/>
    </source>
</evidence>
<dbReference type="GO" id="GO:0030170">
    <property type="term" value="F:pyridoxal phosphate binding"/>
    <property type="evidence" value="ECO:0007669"/>
    <property type="project" value="InterPro"/>
</dbReference>
<dbReference type="Proteomes" id="UP000078348">
    <property type="component" value="Unassembled WGS sequence"/>
</dbReference>
<keyword evidence="4" id="KW-1185">Reference proteome</keyword>
<feature type="domain" description="Aminotransferase class I/classII large" evidence="2">
    <location>
        <begin position="74"/>
        <end position="414"/>
    </location>
</feature>
<dbReference type="CDD" id="cd00609">
    <property type="entry name" value="AAT_like"/>
    <property type="match status" value="1"/>
</dbReference>
<dbReference type="Gene3D" id="3.40.640.10">
    <property type="entry name" value="Type I PLP-dependent aspartate aminotransferase-like (Major domain)"/>
    <property type="match status" value="1"/>
</dbReference>
<protein>
    <submittedName>
        <fullName evidence="3">1-aminocyclopropane-1-carboxylate synthase</fullName>
    </submittedName>
</protein>
<evidence type="ECO:0000256" key="1">
    <source>
        <dbReference type="ARBA" id="ARBA00022898"/>
    </source>
</evidence>
<dbReference type="PANTHER" id="PTHR43795">
    <property type="entry name" value="BIFUNCTIONAL ASPARTATE AMINOTRANSFERASE AND GLUTAMATE/ASPARTATE-PREPHENATE AMINOTRANSFERASE-RELATED"/>
    <property type="match status" value="1"/>
</dbReference>
<dbReference type="Pfam" id="PF00155">
    <property type="entry name" value="Aminotran_1_2"/>
    <property type="match status" value="1"/>
</dbReference>
<sequence>MEYSKLGESLMHLPGFSPYMRDGTKYSENPWSPEHPDRVMNISCADNVYLWDRFQKEFPKFCKLHPADNLYATSCSGRKYLREALARFMTKEVCKTAIAPNELTVFCGSGASMDALGSTVFNQGDAYIVITPGFVKFGRDMSLRNGGVMYKADISANNYQVTEEILEATRVKAEKEGHHVKMLIVTNPSNPTGYVYSEAELRMMLAWARKHNLHLFSDEIYALSTKPRELCTKDEHEFVSYAKIIEGDAKTDDVTVLWGMSKDFGLAGFRFSLLWTKNAEMNRAFAEFAHFMEVSAVCQTVVANMLNDEEYLKWHVKTLREDVWKGRDIAQTFFRENGIPIIPGSAGYFCWINLNEYMKGNTFEDEEELYNYIYEHGKVIICPGKSFFAREAGWFRMVFTCYSHEHLKIALDRLKKALQERKQEMAAPSKRRH</sequence>
<evidence type="ECO:0000313" key="3">
    <source>
        <dbReference type="EMBL" id="OAO14470.1"/>
    </source>
</evidence>
<evidence type="ECO:0000313" key="4">
    <source>
        <dbReference type="Proteomes" id="UP000078348"/>
    </source>
</evidence>
<dbReference type="EMBL" id="LXWW01000238">
    <property type="protein sequence ID" value="OAO14470.1"/>
    <property type="molecule type" value="Genomic_DNA"/>
</dbReference>
<dbReference type="SUPFAM" id="SSF53383">
    <property type="entry name" value="PLP-dependent transferases"/>
    <property type="match status" value="1"/>
</dbReference>
<dbReference type="InterPro" id="IPR015424">
    <property type="entry name" value="PyrdxlP-dep_Trfase"/>
</dbReference>
<gene>
    <name evidence="3" type="ORF">AV274_3773</name>
</gene>
<comment type="caution">
    <text evidence="3">The sequence shown here is derived from an EMBL/GenBank/DDBJ whole genome shotgun (WGS) entry which is preliminary data.</text>
</comment>
<dbReference type="InterPro" id="IPR050478">
    <property type="entry name" value="Ethylene_sulfur-biosynth"/>
</dbReference>
<dbReference type="Gene3D" id="3.90.1150.10">
    <property type="entry name" value="Aspartate Aminotransferase, domain 1"/>
    <property type="match status" value="1"/>
</dbReference>